<dbReference type="InterPro" id="IPR036573">
    <property type="entry name" value="CBM_sf_5/12"/>
</dbReference>
<evidence type="ECO:0000256" key="2">
    <source>
        <dbReference type="ARBA" id="ARBA00022801"/>
    </source>
</evidence>
<sequence length="460" mass="50780">MLKVRAKNVISRGKQLRHGHVFSPASRAYFAWEAGDLETGQLNQRESGKFFPARVEKLQDAYAPSDIVNLAPPPDGKIASANQGNGEFLDKAGTHWQKHEVRGGEVLDISWNFSAAHTTRRWNYFITKPGWDPQQVLARDQFEPEPFYTVQINLKPYWEHGDAMMPSSPTTHEVPLPLREGYHVLLAVWEVANTGNAFYHILDLDFIADEGGGERPTTPADFTASDVTDKHVALTWSASTGTTPIATYRITRNGVTTIDIDAPLLDWTDNSVAPDTSYTYFISAIDELNNISAPSRAINVLTLGEGGQDGPPTAPKSLHSMKQTANSVSLMWGVSNGPSPVTHYIIFRDGREVSRVSGTQTSYEDAGLTPESEYRYFVAALDQRAQWSVPSNVISVKTEADQGGGEDNPAWKLNTLYQTADLVSHKGTNWRCLQSHTSYTEDWAPGQASSEVLWAAAAKR</sequence>
<dbReference type="InterPro" id="IPR003610">
    <property type="entry name" value="CBM5/12"/>
</dbReference>
<dbReference type="EMBL" id="VFIO01000003">
    <property type="protein sequence ID" value="TWR90020.1"/>
    <property type="molecule type" value="Genomic_DNA"/>
</dbReference>
<dbReference type="InterPro" id="IPR013783">
    <property type="entry name" value="Ig-like_fold"/>
</dbReference>
<evidence type="ECO:0000259" key="3">
    <source>
        <dbReference type="PROSITE" id="PS50853"/>
    </source>
</evidence>
<name>A0ABY3GHX3_9PSED</name>
<dbReference type="InterPro" id="IPR036116">
    <property type="entry name" value="FN3_sf"/>
</dbReference>
<dbReference type="Pfam" id="PF03067">
    <property type="entry name" value="LPMO_10"/>
    <property type="match status" value="1"/>
</dbReference>
<dbReference type="SMART" id="SM00495">
    <property type="entry name" value="ChtBD3"/>
    <property type="match status" value="1"/>
</dbReference>
<dbReference type="RefSeq" id="WP_146385313.1">
    <property type="nucleotide sequence ID" value="NZ_VFIO01000003.1"/>
</dbReference>
<protein>
    <submittedName>
        <fullName evidence="4">Chitin-binding protein</fullName>
    </submittedName>
</protein>
<dbReference type="Proteomes" id="UP000318428">
    <property type="component" value="Unassembled WGS sequence"/>
</dbReference>
<dbReference type="CDD" id="cd12214">
    <property type="entry name" value="ChiA1_BD"/>
    <property type="match status" value="1"/>
</dbReference>
<keyword evidence="1" id="KW-0732">Signal</keyword>
<dbReference type="SUPFAM" id="SSF81296">
    <property type="entry name" value="E set domains"/>
    <property type="match status" value="1"/>
</dbReference>
<dbReference type="CDD" id="cd00063">
    <property type="entry name" value="FN3"/>
    <property type="match status" value="2"/>
</dbReference>
<keyword evidence="5" id="KW-1185">Reference proteome</keyword>
<evidence type="ECO:0000256" key="1">
    <source>
        <dbReference type="ARBA" id="ARBA00022729"/>
    </source>
</evidence>
<dbReference type="PANTHER" id="PTHR34823:SF1">
    <property type="entry name" value="CHITIN-BINDING TYPE-4 DOMAIN-CONTAINING PROTEIN"/>
    <property type="match status" value="1"/>
</dbReference>
<dbReference type="InterPro" id="IPR003961">
    <property type="entry name" value="FN3_dom"/>
</dbReference>
<evidence type="ECO:0000313" key="5">
    <source>
        <dbReference type="Proteomes" id="UP000318428"/>
    </source>
</evidence>
<dbReference type="SMART" id="SM00060">
    <property type="entry name" value="FN3"/>
    <property type="match status" value="2"/>
</dbReference>
<accession>A0ABY3GHX3</accession>
<dbReference type="Pfam" id="PF02839">
    <property type="entry name" value="CBM_5_12"/>
    <property type="match status" value="1"/>
</dbReference>
<organism evidence="4 5">
    <name type="scientific">Pseudomonas saxonica</name>
    <dbReference type="NCBI Taxonomy" id="2600598"/>
    <lineage>
        <taxon>Bacteria</taxon>
        <taxon>Pseudomonadati</taxon>
        <taxon>Pseudomonadota</taxon>
        <taxon>Gammaproteobacteria</taxon>
        <taxon>Pseudomonadales</taxon>
        <taxon>Pseudomonadaceae</taxon>
        <taxon>Pseudomonas</taxon>
    </lineage>
</organism>
<dbReference type="Gene3D" id="2.10.10.20">
    <property type="entry name" value="Carbohydrate-binding module superfamily 5/12"/>
    <property type="match status" value="1"/>
</dbReference>
<dbReference type="CDD" id="cd21177">
    <property type="entry name" value="LPMO_AA10"/>
    <property type="match status" value="1"/>
</dbReference>
<proteinExistence type="predicted"/>
<feature type="domain" description="Fibronectin type-III" evidence="3">
    <location>
        <begin position="218"/>
        <end position="305"/>
    </location>
</feature>
<dbReference type="Gene3D" id="2.60.40.10">
    <property type="entry name" value="Immunoglobulins"/>
    <property type="match status" value="2"/>
</dbReference>
<dbReference type="PANTHER" id="PTHR34823">
    <property type="entry name" value="GLCNAC-BINDING PROTEIN A"/>
    <property type="match status" value="1"/>
</dbReference>
<keyword evidence="2" id="KW-0378">Hydrolase</keyword>
<dbReference type="SUPFAM" id="SSF49265">
    <property type="entry name" value="Fibronectin type III"/>
    <property type="match status" value="1"/>
</dbReference>
<dbReference type="Gene3D" id="2.70.50.50">
    <property type="entry name" value="chitin-binding protein cbp21"/>
    <property type="match status" value="1"/>
</dbReference>
<gene>
    <name evidence="4" type="ORF">FJD38_10915</name>
</gene>
<feature type="domain" description="Fibronectin type-III" evidence="3">
    <location>
        <begin position="311"/>
        <end position="401"/>
    </location>
</feature>
<dbReference type="InterPro" id="IPR004302">
    <property type="entry name" value="Cellulose/chitin-bd_N"/>
</dbReference>
<dbReference type="Pfam" id="PF00041">
    <property type="entry name" value="fn3"/>
    <property type="match status" value="1"/>
</dbReference>
<dbReference type="InterPro" id="IPR014756">
    <property type="entry name" value="Ig_E-set"/>
</dbReference>
<reference evidence="4 5" key="1">
    <citation type="submission" date="2019-06" db="EMBL/GenBank/DDBJ databases">
        <title>Pseudomonas bimorpha sp. nov. isolated from bovine raw milk and skim milk concentrate.</title>
        <authorList>
            <person name="Hofmann K."/>
            <person name="Huptas C."/>
            <person name="Doll E."/>
            <person name="Scherer S."/>
            <person name="Wenning M."/>
        </authorList>
    </citation>
    <scope>NUCLEOTIDE SEQUENCE [LARGE SCALE GENOMIC DNA]</scope>
    <source>
        <strain evidence="4 5">DSM 108989</strain>
    </source>
</reference>
<comment type="caution">
    <text evidence="4">The sequence shown here is derived from an EMBL/GenBank/DDBJ whole genome shotgun (WGS) entry which is preliminary data.</text>
</comment>
<dbReference type="InterPro" id="IPR051024">
    <property type="entry name" value="GlcNAc_Chitin_IntDeg"/>
</dbReference>
<evidence type="ECO:0000313" key="4">
    <source>
        <dbReference type="EMBL" id="TWR90020.1"/>
    </source>
</evidence>
<dbReference type="PROSITE" id="PS50853">
    <property type="entry name" value="FN3"/>
    <property type="match status" value="2"/>
</dbReference>
<dbReference type="SUPFAM" id="SSF51055">
    <property type="entry name" value="Carbohydrate binding domain"/>
    <property type="match status" value="1"/>
</dbReference>